<accession>A0A8T1M1J7</accession>
<gene>
    <name evidence="1" type="ORF">CSKR_202637</name>
</gene>
<dbReference type="EMBL" id="NIRI02000056">
    <property type="protein sequence ID" value="KAG5442762.1"/>
    <property type="molecule type" value="Genomic_DNA"/>
</dbReference>
<name>A0A8T1M1J7_CLOSI</name>
<keyword evidence="2" id="KW-1185">Reference proteome</keyword>
<dbReference type="Proteomes" id="UP000286415">
    <property type="component" value="Unassembled WGS sequence"/>
</dbReference>
<protein>
    <submittedName>
        <fullName evidence="1">Uncharacterized protein</fullName>
    </submittedName>
</protein>
<proteinExistence type="predicted"/>
<dbReference type="AlphaFoldDB" id="A0A8T1M1J7"/>
<reference evidence="1 2" key="1">
    <citation type="journal article" date="2018" name="Biotechnol. Adv.">
        <title>Improved genomic resources and new bioinformatic workflow for the carcinogenic parasite Clonorchis sinensis: Biotechnological implications.</title>
        <authorList>
            <person name="Wang D."/>
            <person name="Korhonen P.K."/>
            <person name="Gasser R.B."/>
            <person name="Young N.D."/>
        </authorList>
    </citation>
    <scope>NUCLEOTIDE SEQUENCE [LARGE SCALE GENOMIC DNA]</scope>
    <source>
        <strain evidence="1">Cs-k2</strain>
    </source>
</reference>
<evidence type="ECO:0000313" key="1">
    <source>
        <dbReference type="EMBL" id="KAG5442762.1"/>
    </source>
</evidence>
<evidence type="ECO:0000313" key="2">
    <source>
        <dbReference type="Proteomes" id="UP000286415"/>
    </source>
</evidence>
<reference evidence="1 2" key="2">
    <citation type="journal article" date="2021" name="Genomics">
        <title>High-quality reference genome for Clonorchis sinensis.</title>
        <authorList>
            <person name="Young N.D."/>
            <person name="Stroehlein A.J."/>
            <person name="Kinkar L."/>
            <person name="Wang T."/>
            <person name="Sohn W.M."/>
            <person name="Chang B.C.H."/>
            <person name="Kaur P."/>
            <person name="Weisz D."/>
            <person name="Dudchenko O."/>
            <person name="Aiden E.L."/>
            <person name="Korhonen P.K."/>
            <person name="Gasser R.B."/>
        </authorList>
    </citation>
    <scope>NUCLEOTIDE SEQUENCE [LARGE SCALE GENOMIC DNA]</scope>
    <source>
        <strain evidence="1">Cs-k2</strain>
    </source>
</reference>
<organism evidence="1 2">
    <name type="scientific">Clonorchis sinensis</name>
    <name type="common">Chinese liver fluke</name>
    <dbReference type="NCBI Taxonomy" id="79923"/>
    <lineage>
        <taxon>Eukaryota</taxon>
        <taxon>Metazoa</taxon>
        <taxon>Spiralia</taxon>
        <taxon>Lophotrochozoa</taxon>
        <taxon>Platyhelminthes</taxon>
        <taxon>Trematoda</taxon>
        <taxon>Digenea</taxon>
        <taxon>Opisthorchiida</taxon>
        <taxon>Opisthorchiata</taxon>
        <taxon>Opisthorchiidae</taxon>
        <taxon>Clonorchis</taxon>
    </lineage>
</organism>
<comment type="caution">
    <text evidence="1">The sequence shown here is derived from an EMBL/GenBank/DDBJ whole genome shotgun (WGS) entry which is preliminary data.</text>
</comment>
<sequence>MGVLCFPENDCGHTHKDLCFLLKLVCRQRLFFPLVRGFLFQSTDTVQNQSSPNTLWPTVCGGDGAVSIDSRMLSSSVIRSLSSTFHPRLGLRSIIYGLFLSGDLFCLIYQFCSCDPRDALGVLRRLFPVYSQ</sequence>